<evidence type="ECO:0000313" key="3">
    <source>
        <dbReference type="Proteomes" id="UP000799428"/>
    </source>
</evidence>
<evidence type="ECO:0000256" key="1">
    <source>
        <dbReference type="SAM" id="MobiDB-lite"/>
    </source>
</evidence>
<gene>
    <name evidence="2" type="ORF">K504DRAFT_180555</name>
</gene>
<organism evidence="2 3">
    <name type="scientific">Pleomassaria siparia CBS 279.74</name>
    <dbReference type="NCBI Taxonomy" id="1314801"/>
    <lineage>
        <taxon>Eukaryota</taxon>
        <taxon>Fungi</taxon>
        <taxon>Dikarya</taxon>
        <taxon>Ascomycota</taxon>
        <taxon>Pezizomycotina</taxon>
        <taxon>Dothideomycetes</taxon>
        <taxon>Pleosporomycetidae</taxon>
        <taxon>Pleosporales</taxon>
        <taxon>Pleomassariaceae</taxon>
        <taxon>Pleomassaria</taxon>
    </lineage>
</organism>
<protein>
    <recommendedName>
        <fullName evidence="4">F-box domain-containing protein</fullName>
    </recommendedName>
</protein>
<name>A0A6G1JSR4_9PLEO</name>
<feature type="region of interest" description="Disordered" evidence="1">
    <location>
        <begin position="1"/>
        <end position="22"/>
    </location>
</feature>
<sequence length="592" mass="68458">MTSLSNDSALSRREDSSGDTAMSGHVQRSAFLRLPVDIFKCITDYLDRNVAWSLKRTCKGMSQSEVIGELLYRYPIQVDNVKDLRLGDWSYKPMGRQRWLKFQASINDSNRRHVQKLAMSHWCSIADFEWMQDNLPALTGLDLTAIKDFVWTPAETWTWKQLAEACPKLFARIEELEVSNWADFTAHSRIEYSYGYNDYRFKSKFRISRRRDGGSVAKMLFPVCTVLKTLGIREKNMFHTWNEWEVHQRVCCLVDGIVNNTPKSLKKLRVHDYAPFRSLFSTDDSLSLWENITEVEIGLHTWMEDRRERDMIGPIPYRVTPGRHHREEDEAFDDKTFDICERNHMKLGQRVVQGVSASFEDLLQNMRSIMKKYSNIHFKPISTLRNIVLHPFLLVNVAQRRGYGLGFPPAAVQVLNVNTGVTAQRKDPVSSKDIQDTLCWLAEKCDWKPIFSWDSMMSDVFPLNLEPNRTLLPKADVMCRIQHMLKILRALDIPIRVSIGERSSTCPSTGLDGSLYFGDYKAQIGEEPEIQEILAPTQARFNLTFIAPLVDELFIQYPADVPSIVGWNPMTKHATEAETLLLTREMKGWRRK</sequence>
<evidence type="ECO:0000313" key="2">
    <source>
        <dbReference type="EMBL" id="KAF2703207.1"/>
    </source>
</evidence>
<reference evidence="2" key="1">
    <citation type="journal article" date="2020" name="Stud. Mycol.">
        <title>101 Dothideomycetes genomes: a test case for predicting lifestyles and emergence of pathogens.</title>
        <authorList>
            <person name="Haridas S."/>
            <person name="Albert R."/>
            <person name="Binder M."/>
            <person name="Bloem J."/>
            <person name="Labutti K."/>
            <person name="Salamov A."/>
            <person name="Andreopoulos B."/>
            <person name="Baker S."/>
            <person name="Barry K."/>
            <person name="Bills G."/>
            <person name="Bluhm B."/>
            <person name="Cannon C."/>
            <person name="Castanera R."/>
            <person name="Culley D."/>
            <person name="Daum C."/>
            <person name="Ezra D."/>
            <person name="Gonzalez J."/>
            <person name="Henrissat B."/>
            <person name="Kuo A."/>
            <person name="Liang C."/>
            <person name="Lipzen A."/>
            <person name="Lutzoni F."/>
            <person name="Magnuson J."/>
            <person name="Mondo S."/>
            <person name="Nolan M."/>
            <person name="Ohm R."/>
            <person name="Pangilinan J."/>
            <person name="Park H.-J."/>
            <person name="Ramirez L."/>
            <person name="Alfaro M."/>
            <person name="Sun H."/>
            <person name="Tritt A."/>
            <person name="Yoshinaga Y."/>
            <person name="Zwiers L.-H."/>
            <person name="Turgeon B."/>
            <person name="Goodwin S."/>
            <person name="Spatafora J."/>
            <person name="Crous P."/>
            <person name="Grigoriev I."/>
        </authorList>
    </citation>
    <scope>NUCLEOTIDE SEQUENCE</scope>
    <source>
        <strain evidence="2">CBS 279.74</strain>
    </source>
</reference>
<dbReference type="EMBL" id="MU005788">
    <property type="protein sequence ID" value="KAF2703207.1"/>
    <property type="molecule type" value="Genomic_DNA"/>
</dbReference>
<dbReference type="AlphaFoldDB" id="A0A6G1JSR4"/>
<dbReference type="OrthoDB" id="3889716at2759"/>
<accession>A0A6G1JSR4</accession>
<keyword evidence="3" id="KW-1185">Reference proteome</keyword>
<proteinExistence type="predicted"/>
<dbReference type="Proteomes" id="UP000799428">
    <property type="component" value="Unassembled WGS sequence"/>
</dbReference>
<evidence type="ECO:0008006" key="4">
    <source>
        <dbReference type="Google" id="ProtNLM"/>
    </source>
</evidence>